<sequence length="130" mass="13676">MSLPPVAESWARIDTWLSQHAPLSHARLRPPAFEADIAAAQRALDVTFPADLVASLRCHDGVELLDGAPVLAYNGPPSGLADIVKSTELLREVDADLADDAEEHCRAAPTSGPGERGRPVPLPGGRSQAA</sequence>
<dbReference type="RefSeq" id="WP_209208706.1">
    <property type="nucleotide sequence ID" value="NZ_JAFFZM010000001.1"/>
</dbReference>
<proteinExistence type="predicted"/>
<dbReference type="GeneID" id="96257079"/>
<dbReference type="InterPro" id="IPR037883">
    <property type="entry name" value="Knr4/Smi1-like_sf"/>
</dbReference>
<dbReference type="PANTHER" id="PTHR47432:SF1">
    <property type="entry name" value="CELL WALL ASSEMBLY REGULATOR SMI1"/>
    <property type="match status" value="1"/>
</dbReference>
<organism evidence="2 3">
    <name type="scientific">Streptomyces smyrnaeus</name>
    <dbReference type="NCBI Taxonomy" id="1387713"/>
    <lineage>
        <taxon>Bacteria</taxon>
        <taxon>Bacillati</taxon>
        <taxon>Actinomycetota</taxon>
        <taxon>Actinomycetes</taxon>
        <taxon>Kitasatosporales</taxon>
        <taxon>Streptomycetaceae</taxon>
        <taxon>Streptomyces</taxon>
    </lineage>
</organism>
<protein>
    <recommendedName>
        <fullName evidence="4">Knr4/Smi1-like domain-containing protein</fullName>
    </recommendedName>
</protein>
<dbReference type="InterPro" id="IPR051873">
    <property type="entry name" value="KNR4/SMI1_regulator"/>
</dbReference>
<keyword evidence="3" id="KW-1185">Reference proteome</keyword>
<evidence type="ECO:0000256" key="1">
    <source>
        <dbReference type="SAM" id="MobiDB-lite"/>
    </source>
</evidence>
<evidence type="ECO:0000313" key="3">
    <source>
        <dbReference type="Proteomes" id="UP000721954"/>
    </source>
</evidence>
<reference evidence="2 3" key="1">
    <citation type="submission" date="2021-02" db="EMBL/GenBank/DDBJ databases">
        <title>Streptomyces spirodelae sp. nov., isolated from duckweed.</title>
        <authorList>
            <person name="Saimee Y."/>
            <person name="Duangmal K."/>
        </authorList>
    </citation>
    <scope>NUCLEOTIDE SEQUENCE [LARGE SCALE GENOMIC DNA]</scope>
    <source>
        <strain evidence="2 3">DSM 42105</strain>
    </source>
</reference>
<dbReference type="Proteomes" id="UP000721954">
    <property type="component" value="Unassembled WGS sequence"/>
</dbReference>
<name>A0ABS3XN38_9ACTN</name>
<comment type="caution">
    <text evidence="2">The sequence shown here is derived from an EMBL/GenBank/DDBJ whole genome shotgun (WGS) entry which is preliminary data.</text>
</comment>
<gene>
    <name evidence="2" type="ORF">JW613_00585</name>
</gene>
<evidence type="ECO:0008006" key="4">
    <source>
        <dbReference type="Google" id="ProtNLM"/>
    </source>
</evidence>
<dbReference type="SUPFAM" id="SSF160631">
    <property type="entry name" value="SMI1/KNR4-like"/>
    <property type="match status" value="1"/>
</dbReference>
<accession>A0ABS3XN38</accession>
<dbReference type="PANTHER" id="PTHR47432">
    <property type="entry name" value="CELL WALL ASSEMBLY REGULATOR SMI1"/>
    <property type="match status" value="1"/>
</dbReference>
<dbReference type="EMBL" id="JAFFZM010000001">
    <property type="protein sequence ID" value="MBO8196815.1"/>
    <property type="molecule type" value="Genomic_DNA"/>
</dbReference>
<feature type="region of interest" description="Disordered" evidence="1">
    <location>
        <begin position="100"/>
        <end position="130"/>
    </location>
</feature>
<evidence type="ECO:0000313" key="2">
    <source>
        <dbReference type="EMBL" id="MBO8196815.1"/>
    </source>
</evidence>